<organism evidence="11 12">
    <name type="scientific">Sphagnum troendelagicum</name>
    <dbReference type="NCBI Taxonomy" id="128251"/>
    <lineage>
        <taxon>Eukaryota</taxon>
        <taxon>Viridiplantae</taxon>
        <taxon>Streptophyta</taxon>
        <taxon>Embryophyta</taxon>
        <taxon>Bryophyta</taxon>
        <taxon>Sphagnophytina</taxon>
        <taxon>Sphagnopsida</taxon>
        <taxon>Sphagnales</taxon>
        <taxon>Sphagnaceae</taxon>
        <taxon>Sphagnum</taxon>
    </lineage>
</organism>
<evidence type="ECO:0000256" key="6">
    <source>
        <dbReference type="ARBA" id="ARBA00022989"/>
    </source>
</evidence>
<reference evidence="11" key="1">
    <citation type="submission" date="2024-02" db="EMBL/GenBank/DDBJ databases">
        <authorList>
            <consortium name="ELIXIR-Norway"/>
            <consortium name="Elixir Norway"/>
        </authorList>
    </citation>
    <scope>NUCLEOTIDE SEQUENCE</scope>
</reference>
<keyword evidence="8" id="KW-0325">Glycoprotein</keyword>
<feature type="region of interest" description="Disordered" evidence="10">
    <location>
        <begin position="1"/>
        <end position="28"/>
    </location>
</feature>
<dbReference type="Pfam" id="PF03360">
    <property type="entry name" value="Glyco_transf_43"/>
    <property type="match status" value="1"/>
</dbReference>
<feature type="compositionally biased region" description="Low complexity" evidence="10">
    <location>
        <begin position="494"/>
        <end position="504"/>
    </location>
</feature>
<keyword evidence="6 9" id="KW-1133">Transmembrane helix</keyword>
<keyword evidence="3 9" id="KW-0808">Transferase</keyword>
<evidence type="ECO:0000256" key="4">
    <source>
        <dbReference type="ARBA" id="ARBA00022692"/>
    </source>
</evidence>
<evidence type="ECO:0000256" key="10">
    <source>
        <dbReference type="SAM" id="MobiDB-lite"/>
    </source>
</evidence>
<keyword evidence="5 9" id="KW-0735">Signal-anchor</keyword>
<feature type="compositionally biased region" description="Polar residues" evidence="10">
    <location>
        <begin position="18"/>
        <end position="28"/>
    </location>
</feature>
<dbReference type="Gene3D" id="3.90.550.10">
    <property type="entry name" value="Spore Coat Polysaccharide Biosynthesis Protein SpsA, Chain A"/>
    <property type="match status" value="1"/>
</dbReference>
<dbReference type="PANTHER" id="PTHR10896">
    <property type="entry name" value="GALACTOSYLGALACTOSYLXYLOSYLPROTEIN 3-BETA-GLUCURONOSYLTRANSFERASE BETA-1,3-GLUCURONYLTRANSFERASE"/>
    <property type="match status" value="1"/>
</dbReference>
<evidence type="ECO:0000256" key="1">
    <source>
        <dbReference type="ARBA" id="ARBA00004323"/>
    </source>
</evidence>
<feature type="transmembrane region" description="Helical" evidence="9">
    <location>
        <begin position="38"/>
        <end position="58"/>
    </location>
</feature>
<evidence type="ECO:0000313" key="11">
    <source>
        <dbReference type="EMBL" id="CAK9222228.1"/>
    </source>
</evidence>
<dbReference type="InterPro" id="IPR005027">
    <property type="entry name" value="Glyco_trans_43"/>
</dbReference>
<dbReference type="SUPFAM" id="SSF53448">
    <property type="entry name" value="Nucleotide-diphospho-sugar transferases"/>
    <property type="match status" value="1"/>
</dbReference>
<accession>A0ABP0UIB0</accession>
<evidence type="ECO:0000256" key="2">
    <source>
        <dbReference type="ARBA" id="ARBA00007706"/>
    </source>
</evidence>
<sequence>MKKAAGSHRPSRMRSKNRSGFSSDQTSDTAFRSTSISFFRIFIQCMFCIGTLVVGFRFTREAHFLRASFHHPEDSFSRRTGARMGSLVSIGNRSDLDLRIQEEIANDSEAFRLENSETIIRSRVRVDVGRHAILIRPWPHPDPFEVIQAHHLIARVQMEQWQLYGSKESKPIIAITTTFVRSFQAVHLTGLLHTLSLVPVHVTWIVMEAGGVTNETAYFLSKARVHRLLHLGFGDAMPAGLKERGQLEAHMRVEGLRYVREEKMEGIVVFADESNLHSLEFFTEAQKVDWVGAVSIGLLGFAGFEEPAQSRIADVHQEEVGAGRRDNLFARPTFEPQVQGPSCDSKGNLVGWHIFDPLPLEEEVYTGIMLAQNRRLEWPNFVLNARAVWKTEGNQPEWIKSWDEWVTPKDGSAPDIKAILRDDKQVKVLGDCGRKVLLWWLRAEARADSRHPANWVLDENLEIIVPAKSTPWPDRPVRVPSPPPPPAAATVGTGSKRGAGSRVSGGKGRRSKRRQSRPNIS</sequence>
<name>A0ABP0UIB0_9BRYO</name>
<dbReference type="InterPro" id="IPR029044">
    <property type="entry name" value="Nucleotide-diphossugar_trans"/>
</dbReference>
<comment type="similarity">
    <text evidence="2 9">Belongs to the glycosyltransferase 43 family.</text>
</comment>
<evidence type="ECO:0000256" key="3">
    <source>
        <dbReference type="ARBA" id="ARBA00022679"/>
    </source>
</evidence>
<evidence type="ECO:0000256" key="5">
    <source>
        <dbReference type="ARBA" id="ARBA00022968"/>
    </source>
</evidence>
<comment type="function">
    <text evidence="9">Involved in the synthesis of glucuronoxylan hemicellulose in secondary cell walls.</text>
</comment>
<feature type="compositionally biased region" description="Basic residues" evidence="10">
    <location>
        <begin position="1"/>
        <end position="17"/>
    </location>
</feature>
<keyword evidence="9" id="KW-0961">Cell wall biogenesis/degradation</keyword>
<comment type="subcellular location">
    <subcellularLocation>
        <location evidence="1 9">Golgi apparatus membrane</location>
        <topology evidence="1 9">Single-pass type II membrane protein</topology>
    </subcellularLocation>
</comment>
<dbReference type="EMBL" id="OZ019896">
    <property type="protein sequence ID" value="CAK9222228.1"/>
    <property type="molecule type" value="Genomic_DNA"/>
</dbReference>
<evidence type="ECO:0000256" key="9">
    <source>
        <dbReference type="RuleBase" id="RU363127"/>
    </source>
</evidence>
<dbReference type="Proteomes" id="UP001497512">
    <property type="component" value="Chromosome 4"/>
</dbReference>
<dbReference type="PANTHER" id="PTHR10896:SF17">
    <property type="entry name" value="BETA-1,4-XYLOSYLTRANSFERASE IRX14H-RELATED"/>
    <property type="match status" value="1"/>
</dbReference>
<keyword evidence="12" id="KW-1185">Reference proteome</keyword>
<gene>
    <name evidence="11" type="ORF">CSSPTR1EN2_LOCUS15960</name>
</gene>
<keyword evidence="9" id="KW-0333">Golgi apparatus</keyword>
<keyword evidence="7 9" id="KW-0472">Membrane</keyword>
<evidence type="ECO:0000313" key="12">
    <source>
        <dbReference type="Proteomes" id="UP001497512"/>
    </source>
</evidence>
<dbReference type="EC" id="2.4.-.-" evidence="9"/>
<evidence type="ECO:0000256" key="7">
    <source>
        <dbReference type="ARBA" id="ARBA00023136"/>
    </source>
</evidence>
<evidence type="ECO:0000256" key="8">
    <source>
        <dbReference type="ARBA" id="ARBA00023180"/>
    </source>
</evidence>
<proteinExistence type="inferred from homology"/>
<protein>
    <recommendedName>
        <fullName evidence="9">Glycosyltransferases</fullName>
        <ecNumber evidence="9">2.4.-.-</ecNumber>
    </recommendedName>
</protein>
<feature type="region of interest" description="Disordered" evidence="10">
    <location>
        <begin position="469"/>
        <end position="521"/>
    </location>
</feature>
<keyword evidence="4 9" id="KW-0812">Transmembrane</keyword>
<feature type="compositionally biased region" description="Basic residues" evidence="10">
    <location>
        <begin position="507"/>
        <end position="521"/>
    </location>
</feature>